<evidence type="ECO:0000313" key="3">
    <source>
        <dbReference type="EMBL" id="KAK3790819.1"/>
    </source>
</evidence>
<dbReference type="Proteomes" id="UP001283361">
    <property type="component" value="Unassembled WGS sequence"/>
</dbReference>
<keyword evidence="4" id="KW-1185">Reference proteome</keyword>
<keyword evidence="2" id="KW-0812">Transmembrane</keyword>
<evidence type="ECO:0000256" key="1">
    <source>
        <dbReference type="SAM" id="MobiDB-lite"/>
    </source>
</evidence>
<dbReference type="EMBL" id="JAWDGP010001519">
    <property type="protein sequence ID" value="KAK3790819.1"/>
    <property type="molecule type" value="Genomic_DNA"/>
</dbReference>
<feature type="transmembrane region" description="Helical" evidence="2">
    <location>
        <begin position="100"/>
        <end position="123"/>
    </location>
</feature>
<evidence type="ECO:0000313" key="4">
    <source>
        <dbReference type="Proteomes" id="UP001283361"/>
    </source>
</evidence>
<sequence>MTLIRRRSKEQTPIQTQIERADPNTGDNLTHTHTKDYLDQTQIERADPNTGDNLTHTHTKDYLDQTQIERADPNTGDNLTNKGLPRSDADRESGPQNRSLCNIMMSVICVSVIVLYTMVYISARSLCNIMMSVICVSVIVLYTMVYISARSLCNIMMSVICVSVIVLYSMVYISARCQRRLVTPEPARHGTARHARQGDPPDCLSCRVQYSPTLPCCPRVLASSLPQPPLPPPPRSCRAKLVSDQPPVLFQCFERAPAKRKRELTDQSGVTRG</sequence>
<reference evidence="3" key="1">
    <citation type="journal article" date="2023" name="G3 (Bethesda)">
        <title>A reference genome for the long-term kleptoplast-retaining sea slug Elysia crispata morphotype clarki.</title>
        <authorList>
            <person name="Eastman K.E."/>
            <person name="Pendleton A.L."/>
            <person name="Shaikh M.A."/>
            <person name="Suttiyut T."/>
            <person name="Ogas R."/>
            <person name="Tomko P."/>
            <person name="Gavelis G."/>
            <person name="Widhalm J.R."/>
            <person name="Wisecaver J.H."/>
        </authorList>
    </citation>
    <scope>NUCLEOTIDE SEQUENCE</scope>
    <source>
        <strain evidence="3">ECLA1</strain>
    </source>
</reference>
<feature type="transmembrane region" description="Helical" evidence="2">
    <location>
        <begin position="129"/>
        <end position="148"/>
    </location>
</feature>
<keyword evidence="2" id="KW-0472">Membrane</keyword>
<accession>A0AAE1AN62</accession>
<keyword evidence="2" id="KW-1133">Transmembrane helix</keyword>
<proteinExistence type="predicted"/>
<feature type="transmembrane region" description="Helical" evidence="2">
    <location>
        <begin position="155"/>
        <end position="175"/>
    </location>
</feature>
<feature type="compositionally biased region" description="Basic and acidic residues" evidence="1">
    <location>
        <begin position="33"/>
        <end position="47"/>
    </location>
</feature>
<organism evidence="3 4">
    <name type="scientific">Elysia crispata</name>
    <name type="common">lettuce slug</name>
    <dbReference type="NCBI Taxonomy" id="231223"/>
    <lineage>
        <taxon>Eukaryota</taxon>
        <taxon>Metazoa</taxon>
        <taxon>Spiralia</taxon>
        <taxon>Lophotrochozoa</taxon>
        <taxon>Mollusca</taxon>
        <taxon>Gastropoda</taxon>
        <taxon>Heterobranchia</taxon>
        <taxon>Euthyneura</taxon>
        <taxon>Panpulmonata</taxon>
        <taxon>Sacoglossa</taxon>
        <taxon>Placobranchoidea</taxon>
        <taxon>Plakobranchidae</taxon>
        <taxon>Elysia</taxon>
    </lineage>
</organism>
<evidence type="ECO:0000256" key="2">
    <source>
        <dbReference type="SAM" id="Phobius"/>
    </source>
</evidence>
<name>A0AAE1AN62_9GAST</name>
<dbReference type="AlphaFoldDB" id="A0AAE1AN62"/>
<feature type="compositionally biased region" description="Basic and acidic residues" evidence="1">
    <location>
        <begin position="58"/>
        <end position="72"/>
    </location>
</feature>
<feature type="region of interest" description="Disordered" evidence="1">
    <location>
        <begin position="1"/>
        <end position="95"/>
    </location>
</feature>
<gene>
    <name evidence="3" type="ORF">RRG08_038310</name>
</gene>
<comment type="caution">
    <text evidence="3">The sequence shown here is derived from an EMBL/GenBank/DDBJ whole genome shotgun (WGS) entry which is preliminary data.</text>
</comment>
<protein>
    <submittedName>
        <fullName evidence="3">Uncharacterized protein</fullName>
    </submittedName>
</protein>